<evidence type="ECO:0000313" key="2">
    <source>
        <dbReference type="EMBL" id="OAQ76311.1"/>
    </source>
</evidence>
<reference evidence="3" key="1">
    <citation type="submission" date="2015-05" db="EMBL/GenBank/DDBJ databases">
        <authorList>
            <person name="Wang D.B."/>
            <person name="Wang M."/>
        </authorList>
    </citation>
    <scope>NUCLEOTIDE SEQUENCE</scope>
    <source>
        <strain evidence="3">36-1</strain>
    </source>
</reference>
<accession>A0A179GG13</accession>
<gene>
    <name evidence="3" type="ORF">PCL_09767</name>
    <name evidence="2" type="ORF">VFPBJ_08671</name>
</gene>
<dbReference type="Proteomes" id="UP000078240">
    <property type="component" value="Unassembled WGS sequence"/>
</dbReference>
<feature type="compositionally biased region" description="Basic and acidic residues" evidence="1">
    <location>
        <begin position="24"/>
        <end position="37"/>
    </location>
</feature>
<protein>
    <submittedName>
        <fullName evidence="2">Uncharacterized protein</fullName>
    </submittedName>
</protein>
<name>A0A179GG13_PURLI</name>
<dbReference type="AlphaFoldDB" id="A0A179GG13"/>
<evidence type="ECO:0000313" key="4">
    <source>
        <dbReference type="Proteomes" id="UP000078240"/>
    </source>
</evidence>
<evidence type="ECO:0000313" key="3">
    <source>
        <dbReference type="EMBL" id="PWI72752.1"/>
    </source>
</evidence>
<reference evidence="2 4" key="3">
    <citation type="submission" date="2016-01" db="EMBL/GenBank/DDBJ databases">
        <title>Biosynthesis of antibiotic leucinostatins and their inhibition on Phytophthora in bio-control Purpureocillium lilacinum.</title>
        <authorList>
            <person name="Wang G."/>
            <person name="Liu Z."/>
            <person name="Lin R."/>
            <person name="Li E."/>
            <person name="Mao Z."/>
            <person name="Ling J."/>
            <person name="Yin W."/>
            <person name="Xie B."/>
        </authorList>
    </citation>
    <scope>NUCLEOTIDE SEQUENCE [LARGE SCALE GENOMIC DNA]</scope>
    <source>
        <strain evidence="2">PLBJ-1</strain>
    </source>
</reference>
<sequence>MGCGMSTHNGFEADDGPPRPALADQKDGSNPEHDNHGDTIGAAAVLSAATALATGEPASLTGGAAKLPPSEDTASQSEADDTSRAAGESATDAAKAELPEWKRFSSAEPPQLELPDIVAGEPLIDTKEDHEVAAPVAAAAQEGASMEPAMTMTSTTTAATTATAVSTTMLPLPELLPSIEIGPIELDSGPLSFSKP</sequence>
<evidence type="ECO:0000313" key="5">
    <source>
        <dbReference type="Proteomes" id="UP000245956"/>
    </source>
</evidence>
<dbReference type="EMBL" id="LCWV01000005">
    <property type="protein sequence ID" value="PWI72752.1"/>
    <property type="molecule type" value="Genomic_DNA"/>
</dbReference>
<feature type="region of interest" description="Disordered" evidence="1">
    <location>
        <begin position="1"/>
        <end position="41"/>
    </location>
</feature>
<organism evidence="2 4">
    <name type="scientific">Purpureocillium lilacinum</name>
    <name type="common">Paecilomyces lilacinus</name>
    <dbReference type="NCBI Taxonomy" id="33203"/>
    <lineage>
        <taxon>Eukaryota</taxon>
        <taxon>Fungi</taxon>
        <taxon>Dikarya</taxon>
        <taxon>Ascomycota</taxon>
        <taxon>Pezizomycotina</taxon>
        <taxon>Sordariomycetes</taxon>
        <taxon>Hypocreomycetidae</taxon>
        <taxon>Hypocreales</taxon>
        <taxon>Ophiocordycipitaceae</taxon>
        <taxon>Purpureocillium</taxon>
    </lineage>
</organism>
<dbReference type="EMBL" id="LSBH01000007">
    <property type="protein sequence ID" value="OAQ76311.1"/>
    <property type="molecule type" value="Genomic_DNA"/>
</dbReference>
<reference evidence="3 5" key="2">
    <citation type="journal article" date="2016" name="Front. Microbiol.">
        <title>Genome and transcriptome sequences reveal the specific parasitism of the nematophagous Purpureocillium lilacinum 36-1.</title>
        <authorList>
            <person name="Xie J."/>
            <person name="Li S."/>
            <person name="Mo C."/>
            <person name="Xiao X."/>
            <person name="Peng D."/>
            <person name="Wang G."/>
            <person name="Xiao Y."/>
        </authorList>
    </citation>
    <scope>NUCLEOTIDE SEQUENCE [LARGE SCALE GENOMIC DNA]</scope>
    <source>
        <strain evidence="3 5">36-1</strain>
    </source>
</reference>
<proteinExistence type="predicted"/>
<dbReference type="Proteomes" id="UP000245956">
    <property type="component" value="Unassembled WGS sequence"/>
</dbReference>
<dbReference type="OrthoDB" id="4928003at2759"/>
<comment type="caution">
    <text evidence="2">The sequence shown here is derived from an EMBL/GenBank/DDBJ whole genome shotgun (WGS) entry which is preliminary data.</text>
</comment>
<evidence type="ECO:0000256" key="1">
    <source>
        <dbReference type="SAM" id="MobiDB-lite"/>
    </source>
</evidence>
<feature type="region of interest" description="Disordered" evidence="1">
    <location>
        <begin position="57"/>
        <end position="116"/>
    </location>
</feature>
<feature type="compositionally biased region" description="Basic and acidic residues" evidence="1">
    <location>
        <begin position="94"/>
        <end position="105"/>
    </location>
</feature>